<accession>A0ACA9KXI5</accession>
<evidence type="ECO:0000313" key="1">
    <source>
        <dbReference type="EMBL" id="CAG8499203.1"/>
    </source>
</evidence>
<proteinExistence type="predicted"/>
<protein>
    <submittedName>
        <fullName evidence="1">3402_t:CDS:1</fullName>
    </submittedName>
</protein>
<dbReference type="EMBL" id="CAJVPT010003714">
    <property type="protein sequence ID" value="CAG8499203.1"/>
    <property type="molecule type" value="Genomic_DNA"/>
</dbReference>
<organism evidence="1 2">
    <name type="scientific">Acaulospora colombiana</name>
    <dbReference type="NCBI Taxonomy" id="27376"/>
    <lineage>
        <taxon>Eukaryota</taxon>
        <taxon>Fungi</taxon>
        <taxon>Fungi incertae sedis</taxon>
        <taxon>Mucoromycota</taxon>
        <taxon>Glomeromycotina</taxon>
        <taxon>Glomeromycetes</taxon>
        <taxon>Diversisporales</taxon>
        <taxon>Acaulosporaceae</taxon>
        <taxon>Acaulospora</taxon>
    </lineage>
</organism>
<evidence type="ECO:0000313" key="2">
    <source>
        <dbReference type="Proteomes" id="UP000789525"/>
    </source>
</evidence>
<name>A0ACA9KXI5_9GLOM</name>
<comment type="caution">
    <text evidence="1">The sequence shown here is derived from an EMBL/GenBank/DDBJ whole genome shotgun (WGS) entry which is preliminary data.</text>
</comment>
<reference evidence="1" key="1">
    <citation type="submission" date="2021-06" db="EMBL/GenBank/DDBJ databases">
        <authorList>
            <person name="Kallberg Y."/>
            <person name="Tangrot J."/>
            <person name="Rosling A."/>
        </authorList>
    </citation>
    <scope>NUCLEOTIDE SEQUENCE</scope>
    <source>
        <strain evidence="1">CL356</strain>
    </source>
</reference>
<sequence>MQAKLVHPVLVLQSNFPISVANEGFSSVEELKATKLNAMPKITSSSKARTPTLNETVETRSSLPPNVKPLDKILNMEKVINQSSEVIGNLWTEYYSTKDCLSAVIPAETYRTLFERGQKYPMFIAPLPKDTGLEFYILQFQFHQCYFTSLLEYKTHGSEARQYLVLTHFPDLMSSKGIVLMHGELLEPKLLSLKNAQYLAYFMQKFYVTGTENERALVERFHREPDKFDYKELLNEIGVDKELS</sequence>
<keyword evidence="2" id="KW-1185">Reference proteome</keyword>
<dbReference type="Proteomes" id="UP000789525">
    <property type="component" value="Unassembled WGS sequence"/>
</dbReference>
<gene>
    <name evidence="1" type="ORF">ACOLOM_LOCUS2720</name>
</gene>